<feature type="transmembrane region" description="Helical" evidence="8">
    <location>
        <begin position="172"/>
        <end position="203"/>
    </location>
</feature>
<comment type="caution">
    <text evidence="10">The sequence shown here is derived from an EMBL/GenBank/DDBJ whole genome shotgun (WGS) entry which is preliminary data.</text>
</comment>
<dbReference type="STRING" id="1618480.US11_C0003G0028"/>
<keyword evidence="5 8" id="KW-0812">Transmembrane</keyword>
<dbReference type="PANTHER" id="PTHR33908:SF11">
    <property type="entry name" value="MEMBRANE PROTEIN"/>
    <property type="match status" value="1"/>
</dbReference>
<proteinExistence type="predicted"/>
<sequence length="472" mass="54444">MSFILIIALGFRLYKINTPLADLHSWRQADTAAVSRNFSKNGINLLKPQYDDLSSNQTGRENPEGLRFVEFPIYNAIISISHNLFSGLPVEVHGRIVTAVFSLLIIAVIYYICLKEVGREAAAVASLTYAIFPYFVFFSRVVLPETSALSFAFIAVFFLYKYSEVKTMLPKIMLFSLSLLSFSLAVLVKPTAIFYGIALLYIFIRMYKFNVLKKIDFYLFFLLSIAPFLLWRLYISGFPEGIPPNDWLITSVNTYQGLQNIFLRPAFFRWIFFERLNNYILGGYLGFLLLLGLLIKPNRYLPHFLFASAIIYLFVFEGGNVQHEYYQTLILPPVAILIGSGTASLLKNRKMFLHPIFTYMTVLAVFMLSFFFSFYKVRDYYHIPEELPQIAKIVNSLTSDSDKIVTDRMGDTTLLYLMDRKGAPSVYKDPPELSRLGYSYLVTLNEGMRNDMKNKYKYQTIFENNKFALFKL</sequence>
<dbReference type="PANTHER" id="PTHR33908">
    <property type="entry name" value="MANNOSYLTRANSFERASE YKCB-RELATED"/>
    <property type="match status" value="1"/>
</dbReference>
<dbReference type="InterPro" id="IPR038731">
    <property type="entry name" value="RgtA/B/C-like"/>
</dbReference>
<accession>A0A0G0EL83</accession>
<evidence type="ECO:0000259" key="9">
    <source>
        <dbReference type="Pfam" id="PF13231"/>
    </source>
</evidence>
<evidence type="ECO:0000313" key="10">
    <source>
        <dbReference type="EMBL" id="KKQ01885.1"/>
    </source>
</evidence>
<dbReference type="Proteomes" id="UP000034344">
    <property type="component" value="Unassembled WGS sequence"/>
</dbReference>
<dbReference type="GO" id="GO:0005886">
    <property type="term" value="C:plasma membrane"/>
    <property type="evidence" value="ECO:0007669"/>
    <property type="project" value="UniProtKB-SubCell"/>
</dbReference>
<keyword evidence="6 8" id="KW-1133">Transmembrane helix</keyword>
<comment type="subcellular location">
    <subcellularLocation>
        <location evidence="1">Cell membrane</location>
        <topology evidence="1">Multi-pass membrane protein</topology>
    </subcellularLocation>
</comment>
<keyword evidence="3" id="KW-0328">Glycosyltransferase</keyword>
<evidence type="ECO:0000256" key="8">
    <source>
        <dbReference type="SAM" id="Phobius"/>
    </source>
</evidence>
<evidence type="ECO:0000256" key="7">
    <source>
        <dbReference type="ARBA" id="ARBA00023136"/>
    </source>
</evidence>
<dbReference type="Pfam" id="PF13231">
    <property type="entry name" value="PMT_2"/>
    <property type="match status" value="1"/>
</dbReference>
<evidence type="ECO:0000313" key="11">
    <source>
        <dbReference type="Proteomes" id="UP000034344"/>
    </source>
</evidence>
<dbReference type="AlphaFoldDB" id="A0A0G0EL83"/>
<feature type="transmembrane region" description="Helical" evidence="8">
    <location>
        <begin position="300"/>
        <end position="319"/>
    </location>
</feature>
<evidence type="ECO:0000256" key="1">
    <source>
        <dbReference type="ARBA" id="ARBA00004651"/>
    </source>
</evidence>
<evidence type="ECO:0000256" key="3">
    <source>
        <dbReference type="ARBA" id="ARBA00022676"/>
    </source>
</evidence>
<protein>
    <submittedName>
        <fullName evidence="10">4-amino-4-deoxy-L-arabinose transferase and related glycosyltransferases of PMT family</fullName>
    </submittedName>
</protein>
<feature type="transmembrane region" description="Helical" evidence="8">
    <location>
        <begin position="357"/>
        <end position="375"/>
    </location>
</feature>
<keyword evidence="2" id="KW-1003">Cell membrane</keyword>
<dbReference type="InterPro" id="IPR050297">
    <property type="entry name" value="LipidA_mod_glycosyltrf_83"/>
</dbReference>
<keyword evidence="7 8" id="KW-0472">Membrane</keyword>
<feature type="transmembrane region" description="Helical" evidence="8">
    <location>
        <begin position="92"/>
        <end position="113"/>
    </location>
</feature>
<gene>
    <name evidence="10" type="ORF">US11_C0003G0028</name>
</gene>
<feature type="transmembrane region" description="Helical" evidence="8">
    <location>
        <begin position="325"/>
        <end position="345"/>
    </location>
</feature>
<feature type="transmembrane region" description="Helical" evidence="8">
    <location>
        <begin position="276"/>
        <end position="295"/>
    </location>
</feature>
<evidence type="ECO:0000256" key="5">
    <source>
        <dbReference type="ARBA" id="ARBA00022692"/>
    </source>
</evidence>
<keyword evidence="4 10" id="KW-0808">Transferase</keyword>
<dbReference type="GO" id="GO:0009103">
    <property type="term" value="P:lipopolysaccharide biosynthetic process"/>
    <property type="evidence" value="ECO:0007669"/>
    <property type="project" value="UniProtKB-ARBA"/>
</dbReference>
<evidence type="ECO:0000256" key="4">
    <source>
        <dbReference type="ARBA" id="ARBA00022679"/>
    </source>
</evidence>
<dbReference type="EMBL" id="LBRS01000003">
    <property type="protein sequence ID" value="KKQ01885.1"/>
    <property type="molecule type" value="Genomic_DNA"/>
</dbReference>
<dbReference type="GO" id="GO:0016763">
    <property type="term" value="F:pentosyltransferase activity"/>
    <property type="evidence" value="ECO:0007669"/>
    <property type="project" value="TreeGrafter"/>
</dbReference>
<reference evidence="10 11" key="1">
    <citation type="journal article" date="2015" name="Nature">
        <title>rRNA introns, odd ribosomes, and small enigmatic genomes across a large radiation of phyla.</title>
        <authorList>
            <person name="Brown C.T."/>
            <person name="Hug L.A."/>
            <person name="Thomas B.C."/>
            <person name="Sharon I."/>
            <person name="Castelle C.J."/>
            <person name="Singh A."/>
            <person name="Wilkins M.J."/>
            <person name="Williams K.H."/>
            <person name="Banfield J.F."/>
        </authorList>
    </citation>
    <scope>NUCLEOTIDE SEQUENCE [LARGE SCALE GENOMIC DNA]</scope>
</reference>
<name>A0A0G0EL83_9BACT</name>
<feature type="transmembrane region" description="Helical" evidence="8">
    <location>
        <begin position="215"/>
        <end position="235"/>
    </location>
</feature>
<evidence type="ECO:0000256" key="6">
    <source>
        <dbReference type="ARBA" id="ARBA00022989"/>
    </source>
</evidence>
<evidence type="ECO:0000256" key="2">
    <source>
        <dbReference type="ARBA" id="ARBA00022475"/>
    </source>
</evidence>
<feature type="domain" description="Glycosyltransferase RgtA/B/C/D-like" evidence="9">
    <location>
        <begin position="72"/>
        <end position="231"/>
    </location>
</feature>
<organism evidence="10 11">
    <name type="scientific">Candidatus Roizmanbacteria bacterium GW2011_GWA2_36_23</name>
    <dbReference type="NCBI Taxonomy" id="1618480"/>
    <lineage>
        <taxon>Bacteria</taxon>
        <taxon>Candidatus Roizmaniibacteriota</taxon>
    </lineage>
</organism>